<sequence>MNRKKLVNDSKFLALVLRHKPETIGLTLDDHGWADIDTLLSCFQSHNKNITREELNEIVATDNKKRYTISEDGKKIRAAQGHSVQVDLQLDQKEPPNALYHGTADRFLDSIMRNGLLPQSRNYVHLSADINTATIVGKRHGKPVVLELDIPAMKSDGKVFYQAENGVWLTNCVEPKYLKRVQ</sequence>
<dbReference type="Pfam" id="PF01885">
    <property type="entry name" value="PTS_2-RNA"/>
    <property type="match status" value="1"/>
</dbReference>
<proteinExistence type="inferred from homology"/>
<dbReference type="PANTHER" id="PTHR12684">
    <property type="entry name" value="PUTATIVE PHOSPHOTRANSFERASE"/>
    <property type="match status" value="1"/>
</dbReference>
<comment type="function">
    <text evidence="1">Catalyzes the last step of tRNA splicing, the transfer of the splice junction 2'-phosphate from ligated tRNA to NAD to produce ADP-ribose 1''-2'' cyclic phosphate.</text>
</comment>
<comment type="catalytic activity">
    <reaction evidence="7">
        <text>2'-phospho-[ligated tRNA] + NAD(+) = mature tRNA + ADP-alpha-D-ribose 1'',2''-cyclic phosphate + nicotinamide</text>
        <dbReference type="Rhea" id="RHEA:23324"/>
        <dbReference type="Rhea" id="RHEA-COMP:11106"/>
        <dbReference type="Rhea" id="RHEA-COMP:11107"/>
        <dbReference type="ChEBI" id="CHEBI:17154"/>
        <dbReference type="ChEBI" id="CHEBI:57540"/>
        <dbReference type="ChEBI" id="CHEBI:76596"/>
        <dbReference type="ChEBI" id="CHEBI:82883"/>
        <dbReference type="ChEBI" id="CHEBI:85027"/>
        <dbReference type="EC" id="2.7.1.160"/>
    </reaction>
</comment>
<accession>A0ABR2GQY5</accession>
<reference evidence="8 9" key="1">
    <citation type="submission" date="2024-04" db="EMBL/GenBank/DDBJ databases">
        <title>Tritrichomonas musculus Genome.</title>
        <authorList>
            <person name="Alves-Ferreira E."/>
            <person name="Grigg M."/>
            <person name="Lorenzi H."/>
            <person name="Galac M."/>
        </authorList>
    </citation>
    <scope>NUCLEOTIDE SEQUENCE [LARGE SCALE GENOMIC DNA]</scope>
    <source>
        <strain evidence="8 9">EAF2021</strain>
    </source>
</reference>
<name>A0ABR2GQY5_9EUKA</name>
<protein>
    <recommendedName>
        <fullName evidence="3">2'-phosphotransferase</fullName>
        <ecNumber evidence="3">2.7.1.160</ecNumber>
    </recommendedName>
</protein>
<evidence type="ECO:0000256" key="6">
    <source>
        <dbReference type="ARBA" id="ARBA00025212"/>
    </source>
</evidence>
<keyword evidence="9" id="KW-1185">Reference proteome</keyword>
<comment type="similarity">
    <text evidence="2">Belongs to the KptA/TPT1 family.</text>
</comment>
<dbReference type="HAMAP" id="MF_00299">
    <property type="entry name" value="KptA"/>
    <property type="match status" value="1"/>
</dbReference>
<keyword evidence="5" id="KW-0520">NAD</keyword>
<evidence type="ECO:0000256" key="2">
    <source>
        <dbReference type="ARBA" id="ARBA00009836"/>
    </source>
</evidence>
<dbReference type="InterPro" id="IPR042080">
    <property type="entry name" value="RNA_2'-PTrans_N"/>
</dbReference>
<dbReference type="InterPro" id="IPR022928">
    <property type="entry name" value="RNA_2'-PTrans_KptA"/>
</dbReference>
<dbReference type="InterPro" id="IPR042081">
    <property type="entry name" value="RNA_2'-PTrans_C"/>
</dbReference>
<evidence type="ECO:0000256" key="4">
    <source>
        <dbReference type="ARBA" id="ARBA00022679"/>
    </source>
</evidence>
<dbReference type="EMBL" id="JAPFFF010000078">
    <property type="protein sequence ID" value="KAK8835655.1"/>
    <property type="molecule type" value="Genomic_DNA"/>
</dbReference>
<dbReference type="NCBIfam" id="NF002014">
    <property type="entry name" value="PRK00819.1-4"/>
    <property type="match status" value="1"/>
</dbReference>
<dbReference type="EC" id="2.7.1.160" evidence="3"/>
<dbReference type="Gene3D" id="3.20.170.30">
    <property type="match status" value="1"/>
</dbReference>
<organism evidence="8 9">
    <name type="scientific">Tritrichomonas musculus</name>
    <dbReference type="NCBI Taxonomy" id="1915356"/>
    <lineage>
        <taxon>Eukaryota</taxon>
        <taxon>Metamonada</taxon>
        <taxon>Parabasalia</taxon>
        <taxon>Tritrichomonadida</taxon>
        <taxon>Tritrichomonadidae</taxon>
        <taxon>Tritrichomonas</taxon>
    </lineage>
</organism>
<comment type="function">
    <text evidence="6">Removes the 2'-phosphate from RNA via an intermediate in which the phosphate is ADP-ribosylated by NAD followed by a presumed transesterification to release the RNA and generate ADP-ribose 1''-2''-cyclic phosphate (APPR&gt;P). May function as an ADP-ribosylase.</text>
</comment>
<comment type="caution">
    <text evidence="8">The sequence shown here is derived from an EMBL/GenBank/DDBJ whole genome shotgun (WGS) entry which is preliminary data.</text>
</comment>
<dbReference type="Gene3D" id="1.10.10.970">
    <property type="entry name" value="RNA 2'-phosphotransferase, Tpt1/KptA family, N-terminal domain"/>
    <property type="match status" value="1"/>
</dbReference>
<evidence type="ECO:0000313" key="8">
    <source>
        <dbReference type="EMBL" id="KAK8835655.1"/>
    </source>
</evidence>
<evidence type="ECO:0000256" key="3">
    <source>
        <dbReference type="ARBA" id="ARBA00012007"/>
    </source>
</evidence>
<dbReference type="Proteomes" id="UP001470230">
    <property type="component" value="Unassembled WGS sequence"/>
</dbReference>
<gene>
    <name evidence="8" type="ORF">M9Y10_042370</name>
</gene>
<dbReference type="PANTHER" id="PTHR12684:SF2">
    <property type="entry name" value="TRNA 2'-PHOSPHOTRANSFERASE 1"/>
    <property type="match status" value="1"/>
</dbReference>
<evidence type="ECO:0000313" key="9">
    <source>
        <dbReference type="Proteomes" id="UP001470230"/>
    </source>
</evidence>
<dbReference type="SUPFAM" id="SSF56399">
    <property type="entry name" value="ADP-ribosylation"/>
    <property type="match status" value="1"/>
</dbReference>
<keyword evidence="4" id="KW-0808">Transferase</keyword>
<evidence type="ECO:0000256" key="5">
    <source>
        <dbReference type="ARBA" id="ARBA00023027"/>
    </source>
</evidence>
<evidence type="ECO:0000256" key="1">
    <source>
        <dbReference type="ARBA" id="ARBA00003343"/>
    </source>
</evidence>
<dbReference type="InterPro" id="IPR002745">
    <property type="entry name" value="Ptrans_KptA/Tpt1"/>
</dbReference>
<evidence type="ECO:0000256" key="7">
    <source>
        <dbReference type="ARBA" id="ARBA00047949"/>
    </source>
</evidence>